<dbReference type="Proteomes" id="UP000003340">
    <property type="component" value="Unassembled WGS sequence"/>
</dbReference>
<gene>
    <name evidence="1" type="ORF">CLOSTMETH_01504</name>
</gene>
<accession>C0ECD3</accession>
<keyword evidence="2" id="KW-1185">Reference proteome</keyword>
<dbReference type="STRING" id="537013.CLOSTMETH_01504"/>
<reference evidence="1 2" key="2">
    <citation type="submission" date="2009-02" db="EMBL/GenBank/DDBJ databases">
        <title>Draft genome sequence of Clostridium methylpentosum (DSM 5476).</title>
        <authorList>
            <person name="Sudarsanam P."/>
            <person name="Ley R."/>
            <person name="Guruge J."/>
            <person name="Turnbaugh P.J."/>
            <person name="Mahowald M."/>
            <person name="Liep D."/>
            <person name="Gordon J."/>
        </authorList>
    </citation>
    <scope>NUCLEOTIDE SEQUENCE [LARGE SCALE GENOMIC DNA]</scope>
    <source>
        <strain evidence="1 2">DSM 5476</strain>
    </source>
</reference>
<dbReference type="EMBL" id="ACEC01000049">
    <property type="protein sequence ID" value="EEG30868.1"/>
    <property type="molecule type" value="Genomic_DNA"/>
</dbReference>
<comment type="caution">
    <text evidence="1">The sequence shown here is derived from an EMBL/GenBank/DDBJ whole genome shotgun (WGS) entry which is preliminary data.</text>
</comment>
<proteinExistence type="predicted"/>
<reference evidence="1 2" key="1">
    <citation type="submission" date="2009-01" db="EMBL/GenBank/DDBJ databases">
        <authorList>
            <person name="Fulton L."/>
            <person name="Clifton S."/>
            <person name="Fulton B."/>
            <person name="Xu J."/>
            <person name="Minx P."/>
            <person name="Pepin K.H."/>
            <person name="Johnson M."/>
            <person name="Bhonagiri V."/>
            <person name="Nash W.E."/>
            <person name="Mardis E.R."/>
            <person name="Wilson R.K."/>
        </authorList>
    </citation>
    <scope>NUCLEOTIDE SEQUENCE [LARGE SCALE GENOMIC DNA]</scope>
    <source>
        <strain evidence="1 2">DSM 5476</strain>
    </source>
</reference>
<evidence type="ECO:0000313" key="1">
    <source>
        <dbReference type="EMBL" id="EEG30868.1"/>
    </source>
</evidence>
<evidence type="ECO:0000313" key="2">
    <source>
        <dbReference type="Proteomes" id="UP000003340"/>
    </source>
</evidence>
<sequence>MQILIFKLLNPPEQQHFSESCSYSCFRFISCEIKRFVGFSAPKFWQLTELSTHSI</sequence>
<organism evidence="1 2">
    <name type="scientific">[Clostridium] methylpentosum DSM 5476</name>
    <dbReference type="NCBI Taxonomy" id="537013"/>
    <lineage>
        <taxon>Bacteria</taxon>
        <taxon>Bacillati</taxon>
        <taxon>Bacillota</taxon>
        <taxon>Clostridia</taxon>
        <taxon>Eubacteriales</taxon>
        <taxon>Oscillospiraceae</taxon>
        <taxon>Oscillospiraceae incertae sedis</taxon>
    </lineage>
</organism>
<protein>
    <submittedName>
        <fullName evidence="1">Uncharacterized protein</fullName>
    </submittedName>
</protein>
<name>C0ECD3_9FIRM</name>
<dbReference type="AlphaFoldDB" id="C0ECD3"/>
<dbReference type="HOGENOM" id="CLU_3024023_0_0_9"/>